<dbReference type="RefSeq" id="XP_024582152.1">
    <property type="nucleotide sequence ID" value="XM_024716566.1"/>
</dbReference>
<dbReference type="GeneID" id="36397110"/>
<name>A0A0P1AW49_PLAHL</name>
<dbReference type="AlphaFoldDB" id="A0A0P1AW49"/>
<evidence type="ECO:0000313" key="2">
    <source>
        <dbReference type="Proteomes" id="UP000054928"/>
    </source>
</evidence>
<sequence length="67" mass="7429">MLIMRSDTSTTSEVVWHQKLIHLDAFCVGWALVPVTLEDTTINIMRGALDHAVSQAALHRDGRIASK</sequence>
<reference evidence="2" key="1">
    <citation type="submission" date="2014-09" db="EMBL/GenBank/DDBJ databases">
        <authorList>
            <person name="Sharma Rahul"/>
            <person name="Thines Marco"/>
        </authorList>
    </citation>
    <scope>NUCLEOTIDE SEQUENCE [LARGE SCALE GENOMIC DNA]</scope>
</reference>
<protein>
    <submittedName>
        <fullName evidence="1">Uncharacterized protein</fullName>
    </submittedName>
</protein>
<accession>A0A0P1AW49</accession>
<dbReference type="EMBL" id="CCYD01001640">
    <property type="protein sequence ID" value="CEG45783.1"/>
    <property type="molecule type" value="Genomic_DNA"/>
</dbReference>
<organism evidence="1 2">
    <name type="scientific">Plasmopara halstedii</name>
    <name type="common">Downy mildew of sunflower</name>
    <dbReference type="NCBI Taxonomy" id="4781"/>
    <lineage>
        <taxon>Eukaryota</taxon>
        <taxon>Sar</taxon>
        <taxon>Stramenopiles</taxon>
        <taxon>Oomycota</taxon>
        <taxon>Peronosporomycetes</taxon>
        <taxon>Peronosporales</taxon>
        <taxon>Peronosporaceae</taxon>
        <taxon>Plasmopara</taxon>
    </lineage>
</organism>
<dbReference type="Proteomes" id="UP000054928">
    <property type="component" value="Unassembled WGS sequence"/>
</dbReference>
<keyword evidence="2" id="KW-1185">Reference proteome</keyword>
<evidence type="ECO:0000313" key="1">
    <source>
        <dbReference type="EMBL" id="CEG45783.1"/>
    </source>
</evidence>
<proteinExistence type="predicted"/>